<evidence type="ECO:0000256" key="5">
    <source>
        <dbReference type="ARBA" id="ARBA00022921"/>
    </source>
</evidence>
<gene>
    <name evidence="7" type="primary">UL17</name>
</gene>
<organism evidence="7 8">
    <name type="scientific">Canid alphaherpesvirus 1</name>
    <dbReference type="NCBI Taxonomy" id="170325"/>
    <lineage>
        <taxon>Viruses</taxon>
        <taxon>Duplodnaviria</taxon>
        <taxon>Heunggongvirae</taxon>
        <taxon>Peploviricota</taxon>
        <taxon>Herviviricetes</taxon>
        <taxon>Herpesvirales</taxon>
        <taxon>Orthoherpesviridae</taxon>
        <taxon>Alphaherpesvirinae</taxon>
        <taxon>Varicellovirus</taxon>
        <taxon>Varicellovirus canidalpha1</taxon>
    </lineage>
</organism>
<dbReference type="Pfam" id="PF04559">
    <property type="entry name" value="Herpes_UL17"/>
    <property type="match status" value="1"/>
</dbReference>
<dbReference type="GO" id="GO:0019028">
    <property type="term" value="C:viral capsid"/>
    <property type="evidence" value="ECO:0007669"/>
    <property type="project" value="UniProtKB-KW"/>
</dbReference>
<dbReference type="GO" id="GO:0051276">
    <property type="term" value="P:chromosome organization"/>
    <property type="evidence" value="ECO:0007669"/>
    <property type="project" value="InterPro"/>
</dbReference>
<evidence type="ECO:0000256" key="3">
    <source>
        <dbReference type="ARBA" id="ARBA00022612"/>
    </source>
</evidence>
<protein>
    <submittedName>
        <fullName evidence="7">DNA packaging tegument protein UL17</fullName>
    </submittedName>
</protein>
<dbReference type="KEGG" id="vg:27815356"/>
<evidence type="ECO:0000313" key="7">
    <source>
        <dbReference type="EMBL" id="ALL26074.1"/>
    </source>
</evidence>
<evidence type="ECO:0000256" key="4">
    <source>
        <dbReference type="ARBA" id="ARBA00022844"/>
    </source>
</evidence>
<accession>A0A172DSM1</accession>
<keyword evidence="4" id="KW-0946">Virion</keyword>
<keyword evidence="5" id="KW-0426">Late protein</keyword>
<reference evidence="7 8" key="1">
    <citation type="journal article" date="2016" name="PLoS ONE">
        <title>Genome Sequence of Canine Herpesvirus.</title>
        <authorList>
            <person name="Papageorgiou K.V."/>
            <person name="Suarez N.M."/>
            <person name="Wilkie G.S."/>
            <person name="McDonald M."/>
            <person name="Graham E.M."/>
            <person name="Davison A.J."/>
        </authorList>
    </citation>
    <scope>NUCLEOTIDE SEQUENCE [LARGE SCALE GENOMIC DNA]</scope>
    <source>
        <strain evidence="7">0194</strain>
    </source>
</reference>
<sequence>MDAHIANETKFQLDYDRSKTNFIVHIIIPKKCLSEAGIDLSKFTKPKLNLSGVIENSVNLSPPTFRVLTQTRFHASGKCTPWEPVFACYLNNGALYSILIPTNPTNHNQLFKGLPGVGGLFVTLEIVCDTDGLFDAFTVVAIRVDMFGQVKNFEILFTYDELIPSGTRYGADAPRIANICKQFSDYVKCHKNITERAVTAGSHIEACMGDEKLFEDTQNISYGSILKPYEILYNGGFDNPETILRLEENDKEIMSLIRRASEVIANRNPVRSHNSTKRFEGRQVIASGLIQGAKGISFNNRTSSNISIRGHSSSENTSCNFLGNHSIAYSNQNSMENLDDILIVSNEAKVPLTPLDWLDVGHASLLNGDTISDIWRRRPISIVARKHYSTGETFIVVSYENSIGWGGKRFKKNTDLSLSKIISSECVSEGVTNPRDLPDDIKNRLITEHPILTIPLGKNIPPMSAFDSAAEVELIEKFKDVCNKALITSITESLRLHPRMSQLFEYELHEKQHECIIKIANQAPELLKALLASIEHIPSKDFRNGSLMLNALSYLNYTTSGKNGYIPYNQSCFSGLVGGKSVFLFDYFSSGGAVIKVSDEPIPILIKQNSNGQHRCSFVKGKFSTGNKTYERFLPGECYAYICVGFNNTLDGIIVFPGGFAFKIYPSIFFDWPEKLKEAILSRFCWTI</sequence>
<keyword evidence="2" id="KW-1048">Host nucleus</keyword>
<evidence type="ECO:0000256" key="2">
    <source>
        <dbReference type="ARBA" id="ARBA00022562"/>
    </source>
</evidence>
<keyword evidence="3" id="KW-1188">Viral release from host cell</keyword>
<name>A0A172DSM1_9ALPH</name>
<evidence type="ECO:0000313" key="8">
    <source>
        <dbReference type="Proteomes" id="UP000138111"/>
    </source>
</evidence>
<evidence type="ECO:0000256" key="1">
    <source>
        <dbReference type="ARBA" id="ARBA00022561"/>
    </source>
</evidence>
<evidence type="ECO:0000256" key="6">
    <source>
        <dbReference type="ARBA" id="ARBA00023219"/>
    </source>
</evidence>
<dbReference type="EMBL" id="KT819633">
    <property type="protein sequence ID" value="ALL26074.1"/>
    <property type="molecule type" value="Genomic_DNA"/>
</dbReference>
<dbReference type="RefSeq" id="YP_009252270.1">
    <property type="nucleotide sequence ID" value="NC_030117.1"/>
</dbReference>
<dbReference type="OrthoDB" id="3072at10239"/>
<dbReference type="HAMAP" id="MF_04017">
    <property type="entry name" value="HSV_CVC1"/>
    <property type="match status" value="1"/>
</dbReference>
<keyword evidence="8" id="KW-1185">Reference proteome</keyword>
<dbReference type="InterPro" id="IPR007640">
    <property type="entry name" value="UL17-like"/>
</dbReference>
<keyword evidence="1" id="KW-0167">Capsid protein</keyword>
<keyword evidence="6" id="KW-0231">Viral genome packaging</keyword>
<proteinExistence type="inferred from homology"/>
<dbReference type="Proteomes" id="UP000138111">
    <property type="component" value="Segment"/>
</dbReference>
<dbReference type="GeneID" id="27815356"/>